<dbReference type="AlphaFoldDB" id="A0A373A585"/>
<dbReference type="Proteomes" id="UP000263377">
    <property type="component" value="Unassembled WGS sequence"/>
</dbReference>
<reference evidence="3 4" key="1">
    <citation type="submission" date="2018-08" db="EMBL/GenBank/DDBJ databases">
        <title>Diversity &amp; Physiological Properties of Lignin-Decomposing Actinobacteria from Soil.</title>
        <authorList>
            <person name="Roh S.G."/>
            <person name="Kim S.B."/>
        </authorList>
    </citation>
    <scope>NUCLEOTIDE SEQUENCE [LARGE SCALE GENOMIC DNA]</scope>
    <source>
        <strain evidence="3 4">MMS17-GH009</strain>
    </source>
</reference>
<dbReference type="InterPro" id="IPR000182">
    <property type="entry name" value="GNAT_dom"/>
</dbReference>
<keyword evidence="1 3" id="KW-0808">Transferase</keyword>
<dbReference type="RefSeq" id="WP_117491394.1">
    <property type="nucleotide sequence ID" value="NZ_QVIG01000001.1"/>
</dbReference>
<comment type="caution">
    <text evidence="3">The sequence shown here is derived from an EMBL/GenBank/DDBJ whole genome shotgun (WGS) entry which is preliminary data.</text>
</comment>
<feature type="domain" description="N-acetyltransferase" evidence="2">
    <location>
        <begin position="1"/>
        <end position="87"/>
    </location>
</feature>
<protein>
    <submittedName>
        <fullName evidence="3">GNAT family N-acetyltransferase</fullName>
    </submittedName>
</protein>
<organism evidence="3 4">
    <name type="scientific">Kitasatospora xanthocidica</name>
    <dbReference type="NCBI Taxonomy" id="83382"/>
    <lineage>
        <taxon>Bacteria</taxon>
        <taxon>Bacillati</taxon>
        <taxon>Actinomycetota</taxon>
        <taxon>Actinomycetes</taxon>
        <taxon>Kitasatosporales</taxon>
        <taxon>Streptomycetaceae</taxon>
        <taxon>Kitasatospora</taxon>
    </lineage>
</organism>
<dbReference type="Pfam" id="PF00583">
    <property type="entry name" value="Acetyltransf_1"/>
    <property type="match status" value="1"/>
</dbReference>
<sequence length="88" mass="9823">MGGRPGWGQLRWVILDPDARGRGLGRRMLETALDEARARAYEGVLLWTVEGLGAAHHLYATAGFELTVSRPARKFGVDAVEQRMDLRF</sequence>
<dbReference type="PROSITE" id="PS51186">
    <property type="entry name" value="GNAT"/>
    <property type="match status" value="1"/>
</dbReference>
<keyword evidence="4" id="KW-1185">Reference proteome</keyword>
<dbReference type="PANTHER" id="PTHR13947">
    <property type="entry name" value="GNAT FAMILY N-ACETYLTRANSFERASE"/>
    <property type="match status" value="1"/>
</dbReference>
<evidence type="ECO:0000259" key="2">
    <source>
        <dbReference type="PROSITE" id="PS51186"/>
    </source>
</evidence>
<dbReference type="PANTHER" id="PTHR13947:SF37">
    <property type="entry name" value="LD18367P"/>
    <property type="match status" value="1"/>
</dbReference>
<dbReference type="InterPro" id="IPR050769">
    <property type="entry name" value="NAT_camello-type"/>
</dbReference>
<evidence type="ECO:0000256" key="1">
    <source>
        <dbReference type="ARBA" id="ARBA00022679"/>
    </source>
</evidence>
<dbReference type="SUPFAM" id="SSF55729">
    <property type="entry name" value="Acyl-CoA N-acyltransferases (Nat)"/>
    <property type="match status" value="1"/>
</dbReference>
<dbReference type="Gene3D" id="3.40.630.30">
    <property type="match status" value="1"/>
</dbReference>
<dbReference type="GO" id="GO:0008080">
    <property type="term" value="F:N-acetyltransferase activity"/>
    <property type="evidence" value="ECO:0007669"/>
    <property type="project" value="InterPro"/>
</dbReference>
<dbReference type="EMBL" id="QVIG01000001">
    <property type="protein sequence ID" value="RGD62747.1"/>
    <property type="molecule type" value="Genomic_DNA"/>
</dbReference>
<dbReference type="CDD" id="cd04301">
    <property type="entry name" value="NAT_SF"/>
    <property type="match status" value="1"/>
</dbReference>
<proteinExistence type="predicted"/>
<evidence type="ECO:0000313" key="4">
    <source>
        <dbReference type="Proteomes" id="UP000263377"/>
    </source>
</evidence>
<name>A0A373A585_9ACTN</name>
<dbReference type="InterPro" id="IPR016181">
    <property type="entry name" value="Acyl_CoA_acyltransferase"/>
</dbReference>
<gene>
    <name evidence="3" type="ORF">DR950_09075</name>
</gene>
<accession>A0A373A585</accession>
<evidence type="ECO:0000313" key="3">
    <source>
        <dbReference type="EMBL" id="RGD62747.1"/>
    </source>
</evidence>